<reference evidence="1 2" key="1">
    <citation type="submission" date="2024-09" db="EMBL/GenBank/DDBJ databases">
        <title>The Natural Products Discovery Center: Release of the First 8490 Sequenced Strains for Exploring Actinobacteria Biosynthetic Diversity.</title>
        <authorList>
            <person name="Kalkreuter E."/>
            <person name="Kautsar S.A."/>
            <person name="Yang D."/>
            <person name="Bader C.D."/>
            <person name="Teijaro C.N."/>
            <person name="Fluegel L."/>
            <person name="Davis C.M."/>
            <person name="Simpson J.R."/>
            <person name="Lauterbach L."/>
            <person name="Steele A.D."/>
            <person name="Gui C."/>
            <person name="Meng S."/>
            <person name="Li G."/>
            <person name="Viehrig K."/>
            <person name="Ye F."/>
            <person name="Su P."/>
            <person name="Kiefer A.F."/>
            <person name="Nichols A."/>
            <person name="Cepeda A.J."/>
            <person name="Yan W."/>
            <person name="Fan B."/>
            <person name="Jiang Y."/>
            <person name="Adhikari A."/>
            <person name="Zheng C.-J."/>
            <person name="Schuster L."/>
            <person name="Cowan T.M."/>
            <person name="Smanski M.J."/>
            <person name="Chevrette M.G."/>
            <person name="De Carvalho L.P.S."/>
            <person name="Shen B."/>
        </authorList>
    </citation>
    <scope>NUCLEOTIDE SEQUENCE [LARGE SCALE GENOMIC DNA]</scope>
    <source>
        <strain evidence="1 2">NPDC058753</strain>
    </source>
</reference>
<dbReference type="Proteomes" id="UP001599542">
    <property type="component" value="Unassembled WGS sequence"/>
</dbReference>
<organism evidence="1 2">
    <name type="scientific">Kitasatospora phosalacinea</name>
    <dbReference type="NCBI Taxonomy" id="2065"/>
    <lineage>
        <taxon>Bacteria</taxon>
        <taxon>Bacillati</taxon>
        <taxon>Actinomycetota</taxon>
        <taxon>Actinomycetes</taxon>
        <taxon>Kitasatosporales</taxon>
        <taxon>Streptomycetaceae</taxon>
        <taxon>Kitasatospora</taxon>
    </lineage>
</organism>
<evidence type="ECO:0000313" key="1">
    <source>
        <dbReference type="EMBL" id="MFE1355311.1"/>
    </source>
</evidence>
<evidence type="ECO:0000313" key="2">
    <source>
        <dbReference type="Proteomes" id="UP001599542"/>
    </source>
</evidence>
<dbReference type="EMBL" id="JBHYPX010000058">
    <property type="protein sequence ID" value="MFE1355311.1"/>
    <property type="molecule type" value="Genomic_DNA"/>
</dbReference>
<dbReference type="RefSeq" id="WP_380329375.1">
    <property type="nucleotide sequence ID" value="NZ_JBHYPW010000056.1"/>
</dbReference>
<gene>
    <name evidence="1" type="ORF">ACFW6T_25295</name>
</gene>
<protein>
    <submittedName>
        <fullName evidence="1">Uncharacterized protein</fullName>
    </submittedName>
</protein>
<comment type="caution">
    <text evidence="1">The sequence shown here is derived from an EMBL/GenBank/DDBJ whole genome shotgun (WGS) entry which is preliminary data.</text>
</comment>
<sequence length="199" mass="21959">MLDHAAIARLARHLGELPEILTHAYINLLPSSTAARGGHVSGATRTPPLPCNLRTLDALTDRDEPAIDILESWACTVLDDRARANDWTAWTRLPAIRGEMAASTSIKVLTFHLPFAASRTYATDLATEIGALHRHLNVVARHPIRSARPVRTACPNCHLIALCERTDGWRECLNCRGEYSPADYTNRVRQTLADLRPAA</sequence>
<keyword evidence="2" id="KW-1185">Reference proteome</keyword>
<accession>A0ABW6GRK5</accession>
<name>A0ABW6GRK5_9ACTN</name>
<proteinExistence type="predicted"/>